<dbReference type="Pfam" id="PF01966">
    <property type="entry name" value="HD"/>
    <property type="match status" value="1"/>
</dbReference>
<name>A0A928VRK8_9CYAN</name>
<dbReference type="PANTHER" id="PTHR11373:SF4">
    <property type="entry name" value="DEOXYNUCLEOSIDE TRIPHOSPHATE TRIPHOSPHOHYDROLASE SAMHD1"/>
    <property type="match status" value="1"/>
</dbReference>
<dbReference type="InterPro" id="IPR006674">
    <property type="entry name" value="HD_domain"/>
</dbReference>
<gene>
    <name evidence="2" type="ORF">IQ266_22220</name>
</gene>
<dbReference type="PANTHER" id="PTHR11373">
    <property type="entry name" value="DEOXYNUCLEOSIDE TRIPHOSPHATE TRIPHOSPHOHYDROLASE"/>
    <property type="match status" value="1"/>
</dbReference>
<evidence type="ECO:0000313" key="3">
    <source>
        <dbReference type="Proteomes" id="UP000625316"/>
    </source>
</evidence>
<dbReference type="CDD" id="cd00077">
    <property type="entry name" value="HDc"/>
    <property type="match status" value="1"/>
</dbReference>
<dbReference type="SMART" id="SM00471">
    <property type="entry name" value="HDc"/>
    <property type="match status" value="1"/>
</dbReference>
<dbReference type="InterPro" id="IPR050135">
    <property type="entry name" value="dGTPase-like"/>
</dbReference>
<dbReference type="SUPFAM" id="SSF109604">
    <property type="entry name" value="HD-domain/PDEase-like"/>
    <property type="match status" value="1"/>
</dbReference>
<evidence type="ECO:0000313" key="2">
    <source>
        <dbReference type="EMBL" id="MBE9032457.1"/>
    </source>
</evidence>
<reference evidence="2" key="1">
    <citation type="submission" date="2020-10" db="EMBL/GenBank/DDBJ databases">
        <authorList>
            <person name="Castelo-Branco R."/>
            <person name="Eusebio N."/>
            <person name="Adriana R."/>
            <person name="Vieira A."/>
            <person name="Brugerolle De Fraissinette N."/>
            <person name="Rezende De Castro R."/>
            <person name="Schneider M.P."/>
            <person name="Vasconcelos V."/>
            <person name="Leao P.N."/>
        </authorList>
    </citation>
    <scope>NUCLEOTIDE SEQUENCE</scope>
    <source>
        <strain evidence="2">LEGE 11480</strain>
    </source>
</reference>
<proteinExistence type="predicted"/>
<dbReference type="EMBL" id="JADEXQ010000106">
    <property type="protein sequence ID" value="MBE9032457.1"/>
    <property type="molecule type" value="Genomic_DNA"/>
</dbReference>
<accession>A0A928VRK8</accession>
<dbReference type="AlphaFoldDB" id="A0A928VRK8"/>
<protein>
    <submittedName>
        <fullName evidence="2">HD domain-containing protein</fullName>
    </submittedName>
</protein>
<dbReference type="Pfam" id="PF19276">
    <property type="entry name" value="HD_assoc_2"/>
    <property type="match status" value="1"/>
</dbReference>
<dbReference type="InterPro" id="IPR003607">
    <property type="entry name" value="HD/PDEase_dom"/>
</dbReference>
<comment type="caution">
    <text evidence="2">The sequence shown here is derived from an EMBL/GenBank/DDBJ whole genome shotgun (WGS) entry which is preliminary data.</text>
</comment>
<sequence>MGIERTYHDPLHGAITLSQADPVEALLIRLIDTPAMQRLRRIRQLGPASLTFHGAETSRFTHSLGVMAIARRAFDRVAETYPQLQQYRVVVLCAALLHDVGHGPFSHTAEEIFGGNHERWTRQIISSSPPVRQLLDAYHSELSSQLVQVFQKQFPVPLVSQLVSSQLDCDRLDYLMRDSYFTGASYGKIDLDRIILALRYDPVSQQLVVAKKGLAAIEHYLIVRYFMYAQIYNHAKNLAATWILERLFDRARERLLQGDLVADETVTAWLNGVQGLSLAQYLAADDEVVMYHLSCWQRHDDVILADLCRRYRDRDIFKTYDLTQKSDRERQAILAQVQERSRQQGYDPNYYVGLRLAFSRGYTLYQRGINLQMPEGLQDISELSPLVKTLSQPMQKAWLIYPREVSLASLD</sequence>
<evidence type="ECO:0000259" key="1">
    <source>
        <dbReference type="SMART" id="SM00471"/>
    </source>
</evidence>
<keyword evidence="3" id="KW-1185">Reference proteome</keyword>
<dbReference type="RefSeq" id="WP_264327274.1">
    <property type="nucleotide sequence ID" value="NZ_JADEXQ010000106.1"/>
</dbReference>
<feature type="domain" description="HD/PDEase" evidence="1">
    <location>
        <begin position="55"/>
        <end position="184"/>
    </location>
</feature>
<dbReference type="GO" id="GO:0008832">
    <property type="term" value="F:dGTPase activity"/>
    <property type="evidence" value="ECO:0007669"/>
    <property type="project" value="TreeGrafter"/>
</dbReference>
<dbReference type="InterPro" id="IPR045509">
    <property type="entry name" value="HD_assoc_2"/>
</dbReference>
<dbReference type="Gene3D" id="1.10.3210.10">
    <property type="entry name" value="Hypothetical protein af1432"/>
    <property type="match status" value="1"/>
</dbReference>
<organism evidence="2 3">
    <name type="scientific">Romeriopsis navalis LEGE 11480</name>
    <dbReference type="NCBI Taxonomy" id="2777977"/>
    <lineage>
        <taxon>Bacteria</taxon>
        <taxon>Bacillati</taxon>
        <taxon>Cyanobacteriota</taxon>
        <taxon>Cyanophyceae</taxon>
        <taxon>Leptolyngbyales</taxon>
        <taxon>Leptolyngbyaceae</taxon>
        <taxon>Romeriopsis</taxon>
        <taxon>Romeriopsis navalis</taxon>
    </lineage>
</organism>
<dbReference type="GO" id="GO:0006203">
    <property type="term" value="P:dGTP catabolic process"/>
    <property type="evidence" value="ECO:0007669"/>
    <property type="project" value="TreeGrafter"/>
</dbReference>
<dbReference type="Proteomes" id="UP000625316">
    <property type="component" value="Unassembled WGS sequence"/>
</dbReference>